<protein>
    <submittedName>
        <fullName evidence="2">Uncharacterized protein</fullName>
    </submittedName>
</protein>
<dbReference type="InParanoid" id="M3Z0D1"/>
<dbReference type="EMBL" id="AEYP01041529">
    <property type="status" value="NOT_ANNOTATED_CDS"/>
    <property type="molecule type" value="Genomic_DNA"/>
</dbReference>
<sequence length="116" mass="12995">MGVGFKHKTCCGPWKVGRATRCRSHSVLRRRVCLPWRQCTSATVLRRKCRGQRRGLGRRRRDTGSRSGRTPTSAAPSPPADAPARGSNSRLEFQKPELCMRLGLARGQHVWSKDPS</sequence>
<name>M3Z0D1_MUSPF</name>
<evidence type="ECO:0000256" key="1">
    <source>
        <dbReference type="SAM" id="MobiDB-lite"/>
    </source>
</evidence>
<evidence type="ECO:0000313" key="2">
    <source>
        <dbReference type="Ensembl" id="ENSMPUP00000017042.1"/>
    </source>
</evidence>
<proteinExistence type="predicted"/>
<accession>M3Z0D1</accession>
<feature type="compositionally biased region" description="Basic residues" evidence="1">
    <location>
        <begin position="50"/>
        <end position="61"/>
    </location>
</feature>
<dbReference type="HOGENOM" id="CLU_2096087_0_0_1"/>
<feature type="compositionally biased region" description="Low complexity" evidence="1">
    <location>
        <begin position="65"/>
        <end position="75"/>
    </location>
</feature>
<organism evidence="2">
    <name type="scientific">Mustela putorius furo</name>
    <name type="common">European domestic ferret</name>
    <name type="synonym">Mustela furo</name>
    <dbReference type="NCBI Taxonomy" id="9669"/>
    <lineage>
        <taxon>Eukaryota</taxon>
        <taxon>Metazoa</taxon>
        <taxon>Chordata</taxon>
        <taxon>Craniata</taxon>
        <taxon>Vertebrata</taxon>
        <taxon>Euteleostomi</taxon>
        <taxon>Mammalia</taxon>
        <taxon>Eutheria</taxon>
        <taxon>Laurasiatheria</taxon>
        <taxon>Carnivora</taxon>
        <taxon>Caniformia</taxon>
        <taxon>Musteloidea</taxon>
        <taxon>Mustelidae</taxon>
        <taxon>Mustelinae</taxon>
        <taxon>Mustela</taxon>
    </lineage>
</organism>
<feature type="region of interest" description="Disordered" evidence="1">
    <location>
        <begin position="50"/>
        <end position="93"/>
    </location>
</feature>
<dbReference type="AlphaFoldDB" id="M3Z0D1"/>
<reference evidence="2" key="1">
    <citation type="submission" date="2024-06" db="UniProtKB">
        <authorList>
            <consortium name="Ensembl"/>
        </authorList>
    </citation>
    <scope>IDENTIFICATION</scope>
</reference>
<dbReference type="Ensembl" id="ENSMPUT00000017296.1">
    <property type="protein sequence ID" value="ENSMPUP00000017042.1"/>
    <property type="gene ID" value="ENSMPUG00000017151.1"/>
</dbReference>